<dbReference type="EnsemblPlants" id="TuG1812G0700003813.01.T01">
    <property type="protein sequence ID" value="TuG1812G0700003813.01.T01"/>
    <property type="gene ID" value="TuG1812G0700003813.01"/>
</dbReference>
<reference evidence="2" key="2">
    <citation type="submission" date="2018-03" db="EMBL/GenBank/DDBJ databases">
        <title>The Triticum urartu genome reveals the dynamic nature of wheat genome evolution.</title>
        <authorList>
            <person name="Ling H."/>
            <person name="Ma B."/>
            <person name="Shi X."/>
            <person name="Liu H."/>
            <person name="Dong L."/>
            <person name="Sun H."/>
            <person name="Cao Y."/>
            <person name="Gao Q."/>
            <person name="Zheng S."/>
            <person name="Li Y."/>
            <person name="Yu Y."/>
            <person name="Du H."/>
            <person name="Qi M."/>
            <person name="Li Y."/>
            <person name="Yu H."/>
            <person name="Cui Y."/>
            <person name="Wang N."/>
            <person name="Chen C."/>
            <person name="Wu H."/>
            <person name="Zhao Y."/>
            <person name="Zhang J."/>
            <person name="Li Y."/>
            <person name="Zhou W."/>
            <person name="Zhang B."/>
            <person name="Hu W."/>
            <person name="Eijk M."/>
            <person name="Tang J."/>
            <person name="Witsenboer H."/>
            <person name="Zhao S."/>
            <person name="Li Z."/>
            <person name="Zhang A."/>
            <person name="Wang D."/>
            <person name="Liang C."/>
        </authorList>
    </citation>
    <scope>NUCLEOTIDE SEQUENCE [LARGE SCALE GENOMIC DNA]</scope>
    <source>
        <strain evidence="2">cv. G1812</strain>
    </source>
</reference>
<feature type="region of interest" description="Disordered" evidence="1">
    <location>
        <begin position="1"/>
        <end position="37"/>
    </location>
</feature>
<organism evidence="2 3">
    <name type="scientific">Triticum urartu</name>
    <name type="common">Red wild einkorn</name>
    <name type="synonym">Crithodium urartu</name>
    <dbReference type="NCBI Taxonomy" id="4572"/>
    <lineage>
        <taxon>Eukaryota</taxon>
        <taxon>Viridiplantae</taxon>
        <taxon>Streptophyta</taxon>
        <taxon>Embryophyta</taxon>
        <taxon>Tracheophyta</taxon>
        <taxon>Spermatophyta</taxon>
        <taxon>Magnoliopsida</taxon>
        <taxon>Liliopsida</taxon>
        <taxon>Poales</taxon>
        <taxon>Poaceae</taxon>
        <taxon>BOP clade</taxon>
        <taxon>Pooideae</taxon>
        <taxon>Triticodae</taxon>
        <taxon>Triticeae</taxon>
        <taxon>Triticinae</taxon>
        <taxon>Triticum</taxon>
    </lineage>
</organism>
<feature type="region of interest" description="Disordered" evidence="1">
    <location>
        <begin position="67"/>
        <end position="107"/>
    </location>
</feature>
<evidence type="ECO:0000313" key="3">
    <source>
        <dbReference type="Proteomes" id="UP000015106"/>
    </source>
</evidence>
<dbReference type="Gramene" id="TuG1812G0700003813.01.T01">
    <property type="protein sequence ID" value="TuG1812G0700003813.01.T01"/>
    <property type="gene ID" value="TuG1812G0700003813.01"/>
</dbReference>
<dbReference type="Proteomes" id="UP000015106">
    <property type="component" value="Chromosome 7"/>
</dbReference>
<feature type="compositionally biased region" description="Polar residues" evidence="1">
    <location>
        <begin position="123"/>
        <end position="140"/>
    </location>
</feature>
<keyword evidence="3" id="KW-1185">Reference proteome</keyword>
<reference evidence="3" key="1">
    <citation type="journal article" date="2013" name="Nature">
        <title>Draft genome of the wheat A-genome progenitor Triticum urartu.</title>
        <authorList>
            <person name="Ling H.Q."/>
            <person name="Zhao S."/>
            <person name="Liu D."/>
            <person name="Wang J."/>
            <person name="Sun H."/>
            <person name="Zhang C."/>
            <person name="Fan H."/>
            <person name="Li D."/>
            <person name="Dong L."/>
            <person name="Tao Y."/>
            <person name="Gao C."/>
            <person name="Wu H."/>
            <person name="Li Y."/>
            <person name="Cui Y."/>
            <person name="Guo X."/>
            <person name="Zheng S."/>
            <person name="Wang B."/>
            <person name="Yu K."/>
            <person name="Liang Q."/>
            <person name="Yang W."/>
            <person name="Lou X."/>
            <person name="Chen J."/>
            <person name="Feng M."/>
            <person name="Jian J."/>
            <person name="Zhang X."/>
            <person name="Luo G."/>
            <person name="Jiang Y."/>
            <person name="Liu J."/>
            <person name="Wang Z."/>
            <person name="Sha Y."/>
            <person name="Zhang B."/>
            <person name="Wu H."/>
            <person name="Tang D."/>
            <person name="Shen Q."/>
            <person name="Xue P."/>
            <person name="Zou S."/>
            <person name="Wang X."/>
            <person name="Liu X."/>
            <person name="Wang F."/>
            <person name="Yang Y."/>
            <person name="An X."/>
            <person name="Dong Z."/>
            <person name="Zhang K."/>
            <person name="Zhang X."/>
            <person name="Luo M.C."/>
            <person name="Dvorak J."/>
            <person name="Tong Y."/>
            <person name="Wang J."/>
            <person name="Yang H."/>
            <person name="Li Z."/>
            <person name="Wang D."/>
            <person name="Zhang A."/>
            <person name="Wang J."/>
        </authorList>
    </citation>
    <scope>NUCLEOTIDE SEQUENCE</scope>
    <source>
        <strain evidence="3">cv. G1812</strain>
    </source>
</reference>
<dbReference type="AlphaFoldDB" id="A0A8R7V5V0"/>
<feature type="compositionally biased region" description="Basic and acidic residues" evidence="1">
    <location>
        <begin position="141"/>
        <end position="176"/>
    </location>
</feature>
<feature type="compositionally biased region" description="Basic and acidic residues" evidence="1">
    <location>
        <begin position="205"/>
        <end position="223"/>
    </location>
</feature>
<sequence>MHSQRITVVATSSKSKGPRIENSKNITPAPGNATNLQRHPLGDVSNVDMHSQMGSCLLNKPNGPRMETLLRGQTNTHPPPPGHVLDVDPPTQMSGDEPAISDDDASLPTPIAITAANGAELAESSTDGDTTTKSIAISDSRQAKRAHDRERKRAYDRERREKLTSKQREQINARRREAYRRKKELGPKFLEEQNRKTREQRKQRRDSLTAGEKRADMSAERKTRYMSRKNTPCPESIAMRRPDLPTTSAANQSLHSSASPVSTNMAGHTFKSAGNSLHLQFTSLLISAQVEFECITMPATFADSLSAENASAARGPTYIRNIETHGSYPNNGHLSFCNHSSDIYNDSKMLQVPI</sequence>
<reference evidence="2" key="3">
    <citation type="submission" date="2022-06" db="UniProtKB">
        <authorList>
            <consortium name="EnsemblPlants"/>
        </authorList>
    </citation>
    <scope>IDENTIFICATION</scope>
</reference>
<name>A0A8R7V5V0_TRIUA</name>
<evidence type="ECO:0000313" key="2">
    <source>
        <dbReference type="EnsemblPlants" id="TuG1812G0700003813.01.T01"/>
    </source>
</evidence>
<accession>A0A8R7V5V0</accession>
<evidence type="ECO:0000256" key="1">
    <source>
        <dbReference type="SAM" id="MobiDB-lite"/>
    </source>
</evidence>
<proteinExistence type="predicted"/>
<feature type="region of interest" description="Disordered" evidence="1">
    <location>
        <begin position="119"/>
        <end position="238"/>
    </location>
</feature>
<feature type="compositionally biased region" description="Basic and acidic residues" evidence="1">
    <location>
        <begin position="184"/>
        <end position="197"/>
    </location>
</feature>
<feature type="compositionally biased region" description="Polar residues" evidence="1">
    <location>
        <begin position="1"/>
        <end position="15"/>
    </location>
</feature>
<protein>
    <submittedName>
        <fullName evidence="2">Uncharacterized protein</fullName>
    </submittedName>
</protein>